<name>A0ABQ6RNI7_9GAMM</name>
<dbReference type="RefSeq" id="WP_149604799.1">
    <property type="nucleotide sequence ID" value="NZ_SEUJ01000017.1"/>
</dbReference>
<keyword evidence="1" id="KW-0732">Signal</keyword>
<keyword evidence="3" id="KW-1185">Reference proteome</keyword>
<dbReference type="EMBL" id="SEUJ01000017">
    <property type="protein sequence ID" value="KAA1166991.1"/>
    <property type="molecule type" value="Genomic_DNA"/>
</dbReference>
<accession>A0ABQ6RNI7</accession>
<protein>
    <submittedName>
        <fullName evidence="2">Uncharacterized protein</fullName>
    </submittedName>
</protein>
<proteinExistence type="predicted"/>
<feature type="signal peptide" evidence="1">
    <location>
        <begin position="1"/>
        <end position="18"/>
    </location>
</feature>
<sequence length="328" mass="36470">MRILVILISVLCCFKSLAHTWDEPWHGDVVKGANSFAIFKVLKNTGSSLKLELIKHISGEKPHPNIIVNDFYLYDVVTTNAESDEHGFWLKDGVNAYMFLLKQGDSYKIATPTSGYAEILEDGSVAATYRHSLHQAKAQTENYEKTQVCIFNKLHGSSCSTETIEESIITPLNEKVAILSAQATASDFELFFKQHAALETSFLIEYPLEFDVLKPFLTSQFFHAEISGVRALSVGSGTNKVEQLISFIKKDKSSDVAKVMALIMLKNLDGKNVNPSIVEYYDQASEAEVSLGGNFMDPRIGTWYPHSVKKAIEWYIGDNSPNRVAGGL</sequence>
<organism evidence="2 3">
    <name type="scientific">Pseudoalteromonas fuliginea</name>
    <dbReference type="NCBI Taxonomy" id="1872678"/>
    <lineage>
        <taxon>Bacteria</taxon>
        <taxon>Pseudomonadati</taxon>
        <taxon>Pseudomonadota</taxon>
        <taxon>Gammaproteobacteria</taxon>
        <taxon>Alteromonadales</taxon>
        <taxon>Pseudoalteromonadaceae</taxon>
        <taxon>Pseudoalteromonas</taxon>
    </lineage>
</organism>
<dbReference type="Proteomes" id="UP000322915">
    <property type="component" value="Unassembled WGS sequence"/>
</dbReference>
<comment type="caution">
    <text evidence="2">The sequence shown here is derived from an EMBL/GenBank/DDBJ whole genome shotgun (WGS) entry which is preliminary data.</text>
</comment>
<feature type="chain" id="PRO_5045791399" evidence="1">
    <location>
        <begin position="19"/>
        <end position="328"/>
    </location>
</feature>
<gene>
    <name evidence="2" type="ORF">EU509_00085</name>
</gene>
<evidence type="ECO:0000256" key="1">
    <source>
        <dbReference type="SAM" id="SignalP"/>
    </source>
</evidence>
<evidence type="ECO:0000313" key="3">
    <source>
        <dbReference type="Proteomes" id="UP000322915"/>
    </source>
</evidence>
<evidence type="ECO:0000313" key="2">
    <source>
        <dbReference type="EMBL" id="KAA1166991.1"/>
    </source>
</evidence>
<reference evidence="2 3" key="1">
    <citation type="submission" date="2019-01" db="EMBL/GenBank/DDBJ databases">
        <title>Genome sequences of marine Pseudoalteromonas species.</title>
        <authorList>
            <person name="Boraston A.B."/>
            <person name="Hehemann J.-H."/>
            <person name="Vickers C.J."/>
            <person name="Salama-Alber O."/>
            <person name="Abe K."/>
            <person name="Hettle A.J."/>
        </authorList>
    </citation>
    <scope>NUCLEOTIDE SEQUENCE [LARGE SCALE GENOMIC DNA]</scope>
    <source>
        <strain evidence="2 3">PS47</strain>
    </source>
</reference>